<feature type="compositionally biased region" description="Low complexity" evidence="4">
    <location>
        <begin position="161"/>
        <end position="179"/>
    </location>
</feature>
<evidence type="ECO:0000313" key="6">
    <source>
        <dbReference type="EMBL" id="OIW27272.1"/>
    </source>
</evidence>
<dbReference type="PROSITE" id="PS00028">
    <property type="entry name" value="ZINC_FINGER_C2H2_1"/>
    <property type="match status" value="1"/>
</dbReference>
<evidence type="ECO:0000256" key="2">
    <source>
        <dbReference type="ARBA" id="ARBA00023163"/>
    </source>
</evidence>
<dbReference type="GO" id="GO:0016586">
    <property type="term" value="C:RSC-type complex"/>
    <property type="evidence" value="ECO:0007669"/>
    <property type="project" value="TreeGrafter"/>
</dbReference>
<dbReference type="STRING" id="1408157.A0A1J7JBY2"/>
<keyword evidence="7" id="KW-1185">Reference proteome</keyword>
<keyword evidence="2" id="KW-0804">Transcription</keyword>
<organism evidence="6 7">
    <name type="scientific">Coniochaeta ligniaria NRRL 30616</name>
    <dbReference type="NCBI Taxonomy" id="1408157"/>
    <lineage>
        <taxon>Eukaryota</taxon>
        <taxon>Fungi</taxon>
        <taxon>Dikarya</taxon>
        <taxon>Ascomycota</taxon>
        <taxon>Pezizomycotina</taxon>
        <taxon>Sordariomycetes</taxon>
        <taxon>Sordariomycetidae</taxon>
        <taxon>Coniochaetales</taxon>
        <taxon>Coniochaetaceae</taxon>
        <taxon>Coniochaeta</taxon>
    </lineage>
</organism>
<sequence length="436" mass="47542">MPYEPDPVSDDSQKSITVQTGSSSISSSGNQPARRDEPRGIARYFQPQAKGAQLQTPHHVPVPAKPISSAGTPATPSLLQAPSLLPAPPLLQTPSLLQAPSLLQTPSRIAVVIQSSSQQKTPQRTPRDGSEDSLDDLVTSDITPLRRPGTSTVPSTTPLESPSTATPRGRPPSTTTTPRGKPPSTVPHTAPTTTTAPPQTQTPATLPPKRRGRPVGWRPGMGGYSTQASTPGGVPTPTTKQQRTGPPKKRGRPPGRPGLKPPRAIFEKLRPRYVPFLCEWSGCPAELQNVETLRRHVAVVHGREGMGDGCQWGRCSQAPGMARFASGREFERHVEITHLLPFVWHVGDGPRNSVMEYKVRTPDEEADDLPGYLFDEEGNQVTPSVLHQEFENDEERKERRRRLHRLMLERDRNAPAEEVVSEDEADLVEAVVEPGQ</sequence>
<dbReference type="AlphaFoldDB" id="A0A1J7JBY2"/>
<feature type="domain" description="C2H2-type" evidence="5">
    <location>
        <begin position="278"/>
        <end position="301"/>
    </location>
</feature>
<reference evidence="6 7" key="1">
    <citation type="submission" date="2016-10" db="EMBL/GenBank/DDBJ databases">
        <title>Draft genome sequence of Coniochaeta ligniaria NRRL30616, a lignocellulolytic fungus for bioabatement of inhibitors in plant biomass hydrolysates.</title>
        <authorList>
            <consortium name="DOE Joint Genome Institute"/>
            <person name="Jimenez D.J."/>
            <person name="Hector R.E."/>
            <person name="Riley R."/>
            <person name="Sun H."/>
            <person name="Grigoriev I.V."/>
            <person name="Van Elsas J.D."/>
            <person name="Nichols N.N."/>
        </authorList>
    </citation>
    <scope>NUCLEOTIDE SEQUENCE [LARGE SCALE GENOMIC DNA]</scope>
    <source>
        <strain evidence="6 7">NRRL 30616</strain>
    </source>
</reference>
<evidence type="ECO:0000256" key="4">
    <source>
        <dbReference type="SAM" id="MobiDB-lite"/>
    </source>
</evidence>
<evidence type="ECO:0000256" key="3">
    <source>
        <dbReference type="ARBA" id="ARBA00023242"/>
    </source>
</evidence>
<gene>
    <name evidence="6" type="ORF">CONLIGDRAFT_633614</name>
</gene>
<dbReference type="PANTHER" id="PTHR22970:SF14">
    <property type="entry name" value="AT-RICH INTERACTIVE DOMAIN-CONTAINING PROTEIN 2"/>
    <property type="match status" value="1"/>
</dbReference>
<evidence type="ECO:0000313" key="7">
    <source>
        <dbReference type="Proteomes" id="UP000182658"/>
    </source>
</evidence>
<dbReference type="PANTHER" id="PTHR22970">
    <property type="entry name" value="AT-RICH INTERACTIVE DOMAIN-CONTAINING PROTEIN 2"/>
    <property type="match status" value="1"/>
</dbReference>
<protein>
    <recommendedName>
        <fullName evidence="5">C2H2-type domain-containing protein</fullName>
    </recommendedName>
</protein>
<evidence type="ECO:0000259" key="5">
    <source>
        <dbReference type="PROSITE" id="PS00028"/>
    </source>
</evidence>
<feature type="compositionally biased region" description="Low complexity" evidence="4">
    <location>
        <begin position="73"/>
        <end position="84"/>
    </location>
</feature>
<evidence type="ECO:0000256" key="1">
    <source>
        <dbReference type="ARBA" id="ARBA00023015"/>
    </source>
</evidence>
<feature type="region of interest" description="Disordered" evidence="4">
    <location>
        <begin position="113"/>
        <end position="262"/>
    </location>
</feature>
<feature type="compositionally biased region" description="Low complexity" evidence="4">
    <location>
        <begin position="186"/>
        <end position="204"/>
    </location>
</feature>
<dbReference type="InParanoid" id="A0A1J7JBY2"/>
<dbReference type="InterPro" id="IPR052406">
    <property type="entry name" value="Chromatin_Remodeling_Comp"/>
</dbReference>
<keyword evidence="1" id="KW-0805">Transcription regulation</keyword>
<accession>A0A1J7JBY2</accession>
<feature type="compositionally biased region" description="Polar residues" evidence="4">
    <location>
        <begin position="149"/>
        <end position="160"/>
    </location>
</feature>
<dbReference type="InterPro" id="IPR013087">
    <property type="entry name" value="Znf_C2H2_type"/>
</dbReference>
<keyword evidence="3" id="KW-0539">Nucleus</keyword>
<dbReference type="Proteomes" id="UP000182658">
    <property type="component" value="Unassembled WGS sequence"/>
</dbReference>
<dbReference type="EMBL" id="KV875099">
    <property type="protein sequence ID" value="OIW27272.1"/>
    <property type="molecule type" value="Genomic_DNA"/>
</dbReference>
<proteinExistence type="predicted"/>
<feature type="compositionally biased region" description="Polar residues" evidence="4">
    <location>
        <begin position="113"/>
        <end position="124"/>
    </location>
</feature>
<feature type="region of interest" description="Disordered" evidence="4">
    <location>
        <begin position="1"/>
        <end position="92"/>
    </location>
</feature>
<name>A0A1J7JBY2_9PEZI</name>
<dbReference type="OrthoDB" id="5424797at2759"/>
<feature type="compositionally biased region" description="Polar residues" evidence="4">
    <location>
        <begin position="224"/>
        <end position="244"/>
    </location>
</feature>